<gene>
    <name evidence="10" type="ORF">Y919_08680</name>
</gene>
<evidence type="ECO:0000256" key="4">
    <source>
        <dbReference type="ARBA" id="ARBA00022553"/>
    </source>
</evidence>
<name>A0A096CTX5_9FIRM</name>
<dbReference type="Gene3D" id="1.10.287.130">
    <property type="match status" value="1"/>
</dbReference>
<dbReference type="InterPro" id="IPR003661">
    <property type="entry name" value="HisK_dim/P_dom"/>
</dbReference>
<comment type="catalytic activity">
    <reaction evidence="1">
        <text>ATP + protein L-histidine = ADP + protein N-phospho-L-histidine.</text>
        <dbReference type="EC" id="2.7.13.3"/>
    </reaction>
</comment>
<dbReference type="PRINTS" id="PR00344">
    <property type="entry name" value="BCTRLSENSOR"/>
</dbReference>
<dbReference type="CDD" id="cd00082">
    <property type="entry name" value="HisKA"/>
    <property type="match status" value="1"/>
</dbReference>
<keyword evidence="8" id="KW-0472">Membrane</keyword>
<dbReference type="SMART" id="SM00387">
    <property type="entry name" value="HATPase_c"/>
    <property type="match status" value="1"/>
</dbReference>
<evidence type="ECO:0000256" key="8">
    <source>
        <dbReference type="SAM" id="Phobius"/>
    </source>
</evidence>
<accession>A0A096CTX5</accession>
<evidence type="ECO:0000259" key="9">
    <source>
        <dbReference type="PROSITE" id="PS50109"/>
    </source>
</evidence>
<keyword evidence="7" id="KW-0902">Two-component regulatory system</keyword>
<keyword evidence="8" id="KW-0812">Transmembrane</keyword>
<dbReference type="InterPro" id="IPR036097">
    <property type="entry name" value="HisK_dim/P_sf"/>
</dbReference>
<evidence type="ECO:0000313" key="11">
    <source>
        <dbReference type="Proteomes" id="UP000029622"/>
    </source>
</evidence>
<sequence>MDGVVHILRRFIGVTILICILLFIFNFIMLGSFVFNGMNEKQSPKKILENVVLNLEHKGKSYVLGKPAKKLLAQNHAWSMLIDNTGKVKWNYNLPKEIPLSYTLIDVAKFSRNYLMDYPVFVWKHNDGLVVVGYPKKSYAKYQFYFPISWISSLPMRIVTLFVSNIVLALFLSILIGTKLIKSVKPLIAGVHALSKEEPTYVEVKGIFSDLAESINHTSDILQEKNTALKARDEARSNWIAGISHDIRTPLSIVLGYASELEENMAIPVEQRQQAGIIRKQAQKLRSLVSDLNLVSMLEYEMQPLNLKPVRLSVLARKVASEFLNNGLDERFTITLDISDENIKVKADEKLLLIAINNLVQNSIIHNPNGCKILLKTCISSDNLTCYFIVSDNGKGVPRDKLSKLTELPYSSNKKHSFRNGHGLGLPMVARICQAHHGQLVLESEIGKGMKAIIQLPLYFED</sequence>
<dbReference type="SUPFAM" id="SSF55874">
    <property type="entry name" value="ATPase domain of HSP90 chaperone/DNA topoisomerase II/histidine kinase"/>
    <property type="match status" value="1"/>
</dbReference>
<dbReference type="GO" id="GO:0004721">
    <property type="term" value="F:phosphoprotein phosphatase activity"/>
    <property type="evidence" value="ECO:0007669"/>
    <property type="project" value="TreeGrafter"/>
</dbReference>
<dbReference type="InterPro" id="IPR004358">
    <property type="entry name" value="Sig_transdc_His_kin-like_C"/>
</dbReference>
<dbReference type="PROSITE" id="PS50109">
    <property type="entry name" value="HIS_KIN"/>
    <property type="match status" value="1"/>
</dbReference>
<dbReference type="Pfam" id="PF00512">
    <property type="entry name" value="HisKA"/>
    <property type="match status" value="1"/>
</dbReference>
<dbReference type="Proteomes" id="UP000029622">
    <property type="component" value="Unassembled WGS sequence"/>
</dbReference>
<evidence type="ECO:0000256" key="7">
    <source>
        <dbReference type="ARBA" id="ARBA00023012"/>
    </source>
</evidence>
<feature type="transmembrane region" description="Helical" evidence="8">
    <location>
        <begin position="12"/>
        <end position="35"/>
    </location>
</feature>
<dbReference type="GO" id="GO:0016036">
    <property type="term" value="P:cellular response to phosphate starvation"/>
    <property type="evidence" value="ECO:0007669"/>
    <property type="project" value="TreeGrafter"/>
</dbReference>
<dbReference type="GO" id="GO:0000155">
    <property type="term" value="F:phosphorelay sensor kinase activity"/>
    <property type="evidence" value="ECO:0007669"/>
    <property type="project" value="InterPro"/>
</dbReference>
<dbReference type="InterPro" id="IPR005467">
    <property type="entry name" value="His_kinase_dom"/>
</dbReference>
<keyword evidence="4" id="KW-0597">Phosphoprotein</keyword>
<evidence type="ECO:0000256" key="5">
    <source>
        <dbReference type="ARBA" id="ARBA00022679"/>
    </source>
</evidence>
<evidence type="ECO:0000256" key="1">
    <source>
        <dbReference type="ARBA" id="ARBA00000085"/>
    </source>
</evidence>
<protein>
    <recommendedName>
        <fullName evidence="3">histidine kinase</fullName>
        <ecNumber evidence="3">2.7.13.3</ecNumber>
    </recommendedName>
</protein>
<dbReference type="RefSeq" id="WP_035164039.1">
    <property type="nucleotide sequence ID" value="NZ_AZTB01000045.1"/>
</dbReference>
<dbReference type="PANTHER" id="PTHR45453">
    <property type="entry name" value="PHOSPHATE REGULON SENSOR PROTEIN PHOR"/>
    <property type="match status" value="1"/>
</dbReference>
<dbReference type="Pfam" id="PF02518">
    <property type="entry name" value="HATPase_c"/>
    <property type="match status" value="1"/>
</dbReference>
<dbReference type="GO" id="GO:0005886">
    <property type="term" value="C:plasma membrane"/>
    <property type="evidence" value="ECO:0007669"/>
    <property type="project" value="TreeGrafter"/>
</dbReference>
<comment type="subcellular location">
    <subcellularLocation>
        <location evidence="2">Membrane</location>
    </subcellularLocation>
</comment>
<dbReference type="InterPro" id="IPR050351">
    <property type="entry name" value="BphY/WalK/GraS-like"/>
</dbReference>
<dbReference type="SMART" id="SM00388">
    <property type="entry name" value="HisKA"/>
    <property type="match status" value="1"/>
</dbReference>
<dbReference type="SUPFAM" id="SSF47384">
    <property type="entry name" value="Homodimeric domain of signal transducing histidine kinase"/>
    <property type="match status" value="1"/>
</dbReference>
<dbReference type="EC" id="2.7.13.3" evidence="3"/>
<evidence type="ECO:0000256" key="3">
    <source>
        <dbReference type="ARBA" id="ARBA00012438"/>
    </source>
</evidence>
<reference evidence="10 11" key="1">
    <citation type="submission" date="2013-12" db="EMBL/GenBank/DDBJ databases">
        <title>Draft genome sequence of Caloranaerobacter sp. H53214.</title>
        <authorList>
            <person name="Jiang L.J."/>
            <person name="Shao Z.Z."/>
            <person name="Long M.N."/>
        </authorList>
    </citation>
    <scope>NUCLEOTIDE SEQUENCE [LARGE SCALE GENOMIC DNA]</scope>
    <source>
        <strain evidence="10 11">H53214</strain>
    </source>
</reference>
<evidence type="ECO:0000256" key="6">
    <source>
        <dbReference type="ARBA" id="ARBA00022777"/>
    </source>
</evidence>
<proteinExistence type="predicted"/>
<feature type="domain" description="Histidine kinase" evidence="9">
    <location>
        <begin position="242"/>
        <end position="460"/>
    </location>
</feature>
<keyword evidence="5" id="KW-0808">Transferase</keyword>
<dbReference type="Gene3D" id="3.30.565.10">
    <property type="entry name" value="Histidine kinase-like ATPase, C-terminal domain"/>
    <property type="match status" value="1"/>
</dbReference>
<evidence type="ECO:0000313" key="10">
    <source>
        <dbReference type="EMBL" id="KGG79989.1"/>
    </source>
</evidence>
<feature type="transmembrane region" description="Helical" evidence="8">
    <location>
        <begin position="158"/>
        <end position="177"/>
    </location>
</feature>
<dbReference type="PANTHER" id="PTHR45453:SF1">
    <property type="entry name" value="PHOSPHATE REGULON SENSOR PROTEIN PHOR"/>
    <property type="match status" value="1"/>
</dbReference>
<dbReference type="EMBL" id="AZTB01000045">
    <property type="protein sequence ID" value="KGG79989.1"/>
    <property type="molecule type" value="Genomic_DNA"/>
</dbReference>
<keyword evidence="8" id="KW-1133">Transmembrane helix</keyword>
<organism evidence="10 11">
    <name type="scientific">Caloranaerobacter azorensis H53214</name>
    <dbReference type="NCBI Taxonomy" id="1156417"/>
    <lineage>
        <taxon>Bacteria</taxon>
        <taxon>Bacillati</taxon>
        <taxon>Bacillota</taxon>
        <taxon>Tissierellia</taxon>
        <taxon>Tissierellales</taxon>
        <taxon>Thermohalobacteraceae</taxon>
        <taxon>Caloranaerobacter</taxon>
    </lineage>
</organism>
<dbReference type="InterPro" id="IPR036890">
    <property type="entry name" value="HATPase_C_sf"/>
</dbReference>
<evidence type="ECO:0000256" key="2">
    <source>
        <dbReference type="ARBA" id="ARBA00004370"/>
    </source>
</evidence>
<comment type="caution">
    <text evidence="10">The sequence shown here is derived from an EMBL/GenBank/DDBJ whole genome shotgun (WGS) entry which is preliminary data.</text>
</comment>
<dbReference type="STRING" id="1156417.Y919_08680"/>
<dbReference type="InterPro" id="IPR003594">
    <property type="entry name" value="HATPase_dom"/>
</dbReference>
<dbReference type="AlphaFoldDB" id="A0A096CTX5"/>
<keyword evidence="6 10" id="KW-0418">Kinase</keyword>